<keyword evidence="5 8" id="KW-0472">Membrane</keyword>
<feature type="transmembrane region" description="Helical" evidence="8">
    <location>
        <begin position="307"/>
        <end position="333"/>
    </location>
</feature>
<evidence type="ECO:0000313" key="12">
    <source>
        <dbReference type="RefSeq" id="XP_005186304.1"/>
    </source>
</evidence>
<dbReference type="PROSITE" id="PS00217">
    <property type="entry name" value="SUGAR_TRANSPORT_2"/>
    <property type="match status" value="1"/>
</dbReference>
<evidence type="ECO:0000256" key="7">
    <source>
        <dbReference type="SAM" id="MobiDB-lite"/>
    </source>
</evidence>
<comment type="subcellular location">
    <subcellularLocation>
        <location evidence="1">Cell membrane</location>
        <topology evidence="1">Multi-pass membrane protein</topology>
    </subcellularLocation>
</comment>
<dbReference type="VEuPathDB" id="VectorBase:MDOMA2_008460"/>
<dbReference type="InterPro" id="IPR050549">
    <property type="entry name" value="MFS_Trehalose_Transporter"/>
</dbReference>
<evidence type="ECO:0000256" key="5">
    <source>
        <dbReference type="ARBA" id="ARBA00023136"/>
    </source>
</evidence>
<evidence type="ECO:0000256" key="2">
    <source>
        <dbReference type="ARBA" id="ARBA00022475"/>
    </source>
</evidence>
<dbReference type="GO" id="GO:0005886">
    <property type="term" value="C:plasma membrane"/>
    <property type="evidence" value="ECO:0007669"/>
    <property type="project" value="UniProtKB-SubCell"/>
</dbReference>
<feature type="transmembrane region" description="Helical" evidence="8">
    <location>
        <begin position="439"/>
        <end position="458"/>
    </location>
</feature>
<dbReference type="GeneID" id="101892399"/>
<keyword evidence="4 8" id="KW-1133">Transmembrane helix</keyword>
<keyword evidence="6" id="KW-0325">Glycoprotein</keyword>
<dbReference type="Gene3D" id="1.20.1250.20">
    <property type="entry name" value="MFS general substrate transporter like domains"/>
    <property type="match status" value="1"/>
</dbReference>
<reference evidence="12" key="2">
    <citation type="submission" date="2025-04" db="UniProtKB">
        <authorList>
            <consortium name="RefSeq"/>
        </authorList>
    </citation>
    <scope>IDENTIFICATION</scope>
    <source>
        <strain evidence="12">Aabys</strain>
    </source>
</reference>
<dbReference type="InterPro" id="IPR044775">
    <property type="entry name" value="MFS_ERD6/Tret1-like"/>
</dbReference>
<dbReference type="Proteomes" id="UP001652621">
    <property type="component" value="Unplaced"/>
</dbReference>
<dbReference type="CDD" id="cd17358">
    <property type="entry name" value="MFS_GLUT6_8_Class3_like"/>
    <property type="match status" value="1"/>
</dbReference>
<accession>A0A1I8NDD0</accession>
<feature type="transmembrane region" description="Helical" evidence="8">
    <location>
        <begin position="93"/>
        <end position="112"/>
    </location>
</feature>
<dbReference type="AlphaFoldDB" id="A0A1I8NDD0"/>
<feature type="transmembrane region" description="Helical" evidence="8">
    <location>
        <begin position="187"/>
        <end position="209"/>
    </location>
</feature>
<dbReference type="GO" id="GO:0051119">
    <property type="term" value="F:sugar transmembrane transporter activity"/>
    <property type="evidence" value="ECO:0007669"/>
    <property type="project" value="InterPro"/>
</dbReference>
<dbReference type="KEGG" id="mde:101892399"/>
<feature type="transmembrane region" description="Helical" evidence="8">
    <location>
        <begin position="52"/>
        <end position="73"/>
    </location>
</feature>
<keyword evidence="2" id="KW-1003">Cell membrane</keyword>
<feature type="transmembrane region" description="Helical" evidence="8">
    <location>
        <begin position="403"/>
        <end position="427"/>
    </location>
</feature>
<feature type="transmembrane region" description="Helical" evidence="8">
    <location>
        <begin position="124"/>
        <end position="143"/>
    </location>
</feature>
<evidence type="ECO:0000313" key="11">
    <source>
        <dbReference type="Proteomes" id="UP001652621"/>
    </source>
</evidence>
<dbReference type="EnsemblMetazoa" id="MDOA014041-RA">
    <property type="protein sequence ID" value="MDOA014041-PA"/>
    <property type="gene ID" value="MDOA014041"/>
</dbReference>
<proteinExistence type="predicted"/>
<protein>
    <submittedName>
        <fullName evidence="12">Facilitated trehalose transporter Tret1</fullName>
    </submittedName>
</protein>
<dbReference type="PROSITE" id="PS00216">
    <property type="entry name" value="SUGAR_TRANSPORT_1"/>
    <property type="match status" value="1"/>
</dbReference>
<feature type="region of interest" description="Disordered" evidence="7">
    <location>
        <begin position="1"/>
        <end position="41"/>
    </location>
</feature>
<dbReference type="SUPFAM" id="SSF103473">
    <property type="entry name" value="MFS general substrate transporter"/>
    <property type="match status" value="1"/>
</dbReference>
<feature type="transmembrane region" description="Helical" evidence="8">
    <location>
        <begin position="470"/>
        <end position="489"/>
    </location>
</feature>
<keyword evidence="3 8" id="KW-0812">Transmembrane</keyword>
<dbReference type="FunFam" id="1.20.1250.20:FF:000249">
    <property type="entry name" value="facilitated trehalose transporter Tret1"/>
    <property type="match status" value="1"/>
</dbReference>
<dbReference type="OrthoDB" id="6612291at2759"/>
<evidence type="ECO:0000313" key="10">
    <source>
        <dbReference type="EnsemblMetazoa" id="MDOA014041-PA"/>
    </source>
</evidence>
<feature type="compositionally biased region" description="Basic and acidic residues" evidence="7">
    <location>
        <begin position="1"/>
        <end position="20"/>
    </location>
</feature>
<dbReference type="RefSeq" id="XP_005186304.1">
    <property type="nucleotide sequence ID" value="XM_005186247.3"/>
</dbReference>
<dbReference type="PROSITE" id="PS50850">
    <property type="entry name" value="MFS"/>
    <property type="match status" value="1"/>
</dbReference>
<evidence type="ECO:0000256" key="1">
    <source>
        <dbReference type="ARBA" id="ARBA00004651"/>
    </source>
</evidence>
<feature type="transmembrane region" description="Helical" evidence="8">
    <location>
        <begin position="339"/>
        <end position="360"/>
    </location>
</feature>
<feature type="domain" description="Major facilitator superfamily (MFS) profile" evidence="9">
    <location>
        <begin position="53"/>
        <end position="493"/>
    </location>
</feature>
<dbReference type="Pfam" id="PF00083">
    <property type="entry name" value="Sugar_tr"/>
    <property type="match status" value="1"/>
</dbReference>
<feature type="transmembrane region" description="Helical" evidence="8">
    <location>
        <begin position="372"/>
        <end position="391"/>
    </location>
</feature>
<feature type="transmembrane region" description="Helical" evidence="8">
    <location>
        <begin position="149"/>
        <end position="175"/>
    </location>
</feature>
<dbReference type="InterPro" id="IPR005829">
    <property type="entry name" value="Sugar_transporter_CS"/>
</dbReference>
<evidence type="ECO:0000256" key="8">
    <source>
        <dbReference type="SAM" id="Phobius"/>
    </source>
</evidence>
<dbReference type="InterPro" id="IPR003663">
    <property type="entry name" value="Sugar/inositol_transpt"/>
</dbReference>
<evidence type="ECO:0000256" key="6">
    <source>
        <dbReference type="ARBA" id="ARBA00023180"/>
    </source>
</evidence>
<dbReference type="PRINTS" id="PR00171">
    <property type="entry name" value="SUGRTRNSPORT"/>
</dbReference>
<dbReference type="InterPro" id="IPR020846">
    <property type="entry name" value="MFS_dom"/>
</dbReference>
<dbReference type="STRING" id="7370.A0A1I8NDD0"/>
<dbReference type="PANTHER" id="PTHR48021">
    <property type="match status" value="1"/>
</dbReference>
<reference evidence="10" key="1">
    <citation type="submission" date="2020-05" db="UniProtKB">
        <authorList>
            <consortium name="EnsemblMetazoa"/>
        </authorList>
    </citation>
    <scope>IDENTIFICATION</scope>
    <source>
        <strain evidence="10">Aabys</strain>
    </source>
</reference>
<dbReference type="VEuPathDB" id="VectorBase:MDOA014041"/>
<evidence type="ECO:0000256" key="4">
    <source>
        <dbReference type="ARBA" id="ARBA00022989"/>
    </source>
</evidence>
<dbReference type="eggNOG" id="KOG0254">
    <property type="taxonomic scope" value="Eukaryota"/>
</dbReference>
<evidence type="ECO:0000259" key="9">
    <source>
        <dbReference type="PROSITE" id="PS50850"/>
    </source>
</evidence>
<keyword evidence="11" id="KW-1185">Reference proteome</keyword>
<dbReference type="InterPro" id="IPR036259">
    <property type="entry name" value="MFS_trans_sf"/>
</dbReference>
<dbReference type="PANTHER" id="PTHR48021:SF89">
    <property type="entry name" value="FI02132P-RELATED"/>
    <property type="match status" value="1"/>
</dbReference>
<dbReference type="InterPro" id="IPR005828">
    <property type="entry name" value="MFS_sugar_transport-like"/>
</dbReference>
<name>A0A1I8NDD0_MUSDO</name>
<sequence length="545" mass="59843">MSSDRWETIKLEQNGKKQASDKICSGLDRSQKKEKKTKPLGERRKAVWRQQLMVLLGNTGVMGAGMAVALPSVTLGQLTDENEEFCLSQEEASWFSSINTMACPLGGLLVGLLMDRIGRKNTILVTDICGVLGWGLLATASLHNERSAIFIQMLIGRFISGIMIGLCVSPVGVYSAEISLPRIRGRLILGTSIGLAAGILFMYVLGYFIRNDWQLISIISTVHQVISTLCVLPMPETPSWLMQNGYTEKARRSLKYFRGLNKNDVSYCEEFENELNQIKRTSEQSRNTAQSESLWQAVKAPEVYKPLLLMIGFFAFQQCSGVVVVVVFAVQIATRAGVSIDPVLCAVMVGVARIITTFFMSTIFEKWGRKPAGIISAAGMTVCMLLLAASGWFPEPFAKAPPLPVVCIVLHIVFSTMGLLTLPFFMISEVFPQRVRGSASGFSVSFGLIISFAVIKIYPTMEAVMGTANVFAFYGAVSAIAVPFICFLIPETRGRTLLEIEEYFKTGRMPLPNEMAALGKPHKNLAHDEDAGDDEGCNESFLKST</sequence>
<gene>
    <name evidence="10" type="primary">101892399</name>
    <name evidence="12" type="synonym">LOC101892399</name>
</gene>
<organism evidence="10">
    <name type="scientific">Musca domestica</name>
    <name type="common">House fly</name>
    <dbReference type="NCBI Taxonomy" id="7370"/>
    <lineage>
        <taxon>Eukaryota</taxon>
        <taxon>Metazoa</taxon>
        <taxon>Ecdysozoa</taxon>
        <taxon>Arthropoda</taxon>
        <taxon>Hexapoda</taxon>
        <taxon>Insecta</taxon>
        <taxon>Pterygota</taxon>
        <taxon>Neoptera</taxon>
        <taxon>Endopterygota</taxon>
        <taxon>Diptera</taxon>
        <taxon>Brachycera</taxon>
        <taxon>Muscomorpha</taxon>
        <taxon>Muscoidea</taxon>
        <taxon>Muscidae</taxon>
        <taxon>Musca</taxon>
    </lineage>
</organism>
<evidence type="ECO:0000256" key="3">
    <source>
        <dbReference type="ARBA" id="ARBA00022692"/>
    </source>
</evidence>